<dbReference type="EMBL" id="FORY01000013">
    <property type="protein sequence ID" value="SFJ89458.1"/>
    <property type="molecule type" value="Genomic_DNA"/>
</dbReference>
<dbReference type="PANTHER" id="PTHR33608">
    <property type="entry name" value="BLL2464 PROTEIN"/>
    <property type="match status" value="1"/>
</dbReference>
<proteinExistence type="predicted"/>
<feature type="domain" description="DUF58" evidence="2">
    <location>
        <begin position="65"/>
        <end position="259"/>
    </location>
</feature>
<evidence type="ECO:0000256" key="1">
    <source>
        <dbReference type="SAM" id="MobiDB-lite"/>
    </source>
</evidence>
<dbReference type="InterPro" id="IPR002881">
    <property type="entry name" value="DUF58"/>
</dbReference>
<dbReference type="PANTHER" id="PTHR33608:SF6">
    <property type="entry name" value="BLL2464 PROTEIN"/>
    <property type="match status" value="1"/>
</dbReference>
<name>A0A1I3V200_9RHOB</name>
<sequence length="305" mass="33342">MTQPRSTSGLNTGPNTGPNTGLRARAETLSSPLPPLQARAEQLARTLLMGGHGRRQSGMGDEFWQYRPAQAGDPGRSIDWRRSGRSDGHFVREKEWQAAQSVHLWVDLSASMGFASDTALPQKSGRAALLAMALSILLMKGGERVALASLGTPPRIGALQLRRIAEGLSQTAGEDYGAPDAALFLPHARAVFLSDFLGPVEAVEKAVAAASDRGISGVLYQILDPAEEAFPYRGRTVFTSMTGALRHETLRATDLKTRYLERLAERKDRLREIARHAGWRFATHHTDHSELSALLWLYEALEGPR</sequence>
<feature type="region of interest" description="Disordered" evidence="1">
    <location>
        <begin position="1"/>
        <end position="23"/>
    </location>
</feature>
<evidence type="ECO:0000313" key="4">
    <source>
        <dbReference type="Proteomes" id="UP000183299"/>
    </source>
</evidence>
<dbReference type="Pfam" id="PF01882">
    <property type="entry name" value="DUF58"/>
    <property type="match status" value="1"/>
</dbReference>
<accession>A0A1I3V200</accession>
<evidence type="ECO:0000313" key="3">
    <source>
        <dbReference type="EMBL" id="SFJ89458.1"/>
    </source>
</evidence>
<feature type="compositionally biased region" description="Polar residues" evidence="1">
    <location>
        <begin position="1"/>
        <end position="19"/>
    </location>
</feature>
<dbReference type="Proteomes" id="UP000183299">
    <property type="component" value="Unassembled WGS sequence"/>
</dbReference>
<dbReference type="AlphaFoldDB" id="A0A1I3V200"/>
<gene>
    <name evidence="3" type="ORF">SAMN04488138_11380</name>
</gene>
<dbReference type="STRING" id="576117.SAMN04488138_11380"/>
<evidence type="ECO:0000259" key="2">
    <source>
        <dbReference type="Pfam" id="PF01882"/>
    </source>
</evidence>
<protein>
    <recommendedName>
        <fullName evidence="2">DUF58 domain-containing protein</fullName>
    </recommendedName>
</protein>
<organism evidence="3 4">
    <name type="scientific">Celeribacter halophilus</name>
    <dbReference type="NCBI Taxonomy" id="576117"/>
    <lineage>
        <taxon>Bacteria</taxon>
        <taxon>Pseudomonadati</taxon>
        <taxon>Pseudomonadota</taxon>
        <taxon>Alphaproteobacteria</taxon>
        <taxon>Rhodobacterales</taxon>
        <taxon>Roseobacteraceae</taxon>
        <taxon>Celeribacter</taxon>
    </lineage>
</organism>
<keyword evidence="4" id="KW-1185">Reference proteome</keyword>
<reference evidence="3 4" key="1">
    <citation type="submission" date="2016-10" db="EMBL/GenBank/DDBJ databases">
        <authorList>
            <person name="de Groot N.N."/>
        </authorList>
    </citation>
    <scope>NUCLEOTIDE SEQUENCE [LARGE SCALE GENOMIC DNA]</scope>
    <source>
        <strain evidence="3 4">CGMCC 1.8891</strain>
    </source>
</reference>